<reference evidence="1" key="2">
    <citation type="submission" date="2022-01" db="EMBL/GenBank/DDBJ databases">
        <authorList>
            <person name="Yamashiro T."/>
            <person name="Shiraishi A."/>
            <person name="Satake H."/>
            <person name="Nakayama K."/>
        </authorList>
    </citation>
    <scope>NUCLEOTIDE SEQUENCE</scope>
</reference>
<evidence type="ECO:0000313" key="2">
    <source>
        <dbReference type="Proteomes" id="UP001151760"/>
    </source>
</evidence>
<keyword evidence="2" id="KW-1185">Reference proteome</keyword>
<organism evidence="1 2">
    <name type="scientific">Tanacetum coccineum</name>
    <dbReference type="NCBI Taxonomy" id="301880"/>
    <lineage>
        <taxon>Eukaryota</taxon>
        <taxon>Viridiplantae</taxon>
        <taxon>Streptophyta</taxon>
        <taxon>Embryophyta</taxon>
        <taxon>Tracheophyta</taxon>
        <taxon>Spermatophyta</taxon>
        <taxon>Magnoliopsida</taxon>
        <taxon>eudicotyledons</taxon>
        <taxon>Gunneridae</taxon>
        <taxon>Pentapetalae</taxon>
        <taxon>asterids</taxon>
        <taxon>campanulids</taxon>
        <taxon>Asterales</taxon>
        <taxon>Asteraceae</taxon>
        <taxon>Asteroideae</taxon>
        <taxon>Anthemideae</taxon>
        <taxon>Anthemidinae</taxon>
        <taxon>Tanacetum</taxon>
    </lineage>
</organism>
<comment type="caution">
    <text evidence="1">The sequence shown here is derived from an EMBL/GenBank/DDBJ whole genome shotgun (WGS) entry which is preliminary data.</text>
</comment>
<gene>
    <name evidence="1" type="ORF">Tco_0977140</name>
</gene>
<reference evidence="1" key="1">
    <citation type="journal article" date="2022" name="Int. J. Mol. Sci.">
        <title>Draft Genome of Tanacetum Coccineum: Genomic Comparison of Closely Related Tanacetum-Family Plants.</title>
        <authorList>
            <person name="Yamashiro T."/>
            <person name="Shiraishi A."/>
            <person name="Nakayama K."/>
            <person name="Satake H."/>
        </authorList>
    </citation>
    <scope>NUCLEOTIDE SEQUENCE</scope>
</reference>
<name>A0ABQ5EJ99_9ASTR</name>
<evidence type="ECO:0000313" key="1">
    <source>
        <dbReference type="EMBL" id="GJT50983.1"/>
    </source>
</evidence>
<proteinExistence type="predicted"/>
<protein>
    <submittedName>
        <fullName evidence="1">Uncharacterized protein</fullName>
    </submittedName>
</protein>
<accession>A0ABQ5EJ99</accession>
<sequence length="132" mass="15575">MKEAIRAKHMDFENAFERKNFRMEEDIRAKHMDFENAPERKNLRMKKAIRAKHMDFENALRSRPLIYQSSSDKKNDFDPPSRQLFVTTLSDYLKGARSLVAKADDLQTELVKLLWTMGIKHEEISSMQQSLI</sequence>
<dbReference type="EMBL" id="BQNB010016367">
    <property type="protein sequence ID" value="GJT50983.1"/>
    <property type="molecule type" value="Genomic_DNA"/>
</dbReference>
<dbReference type="Proteomes" id="UP001151760">
    <property type="component" value="Unassembled WGS sequence"/>
</dbReference>